<comment type="function">
    <text evidence="1 12">Catalyzes the condensation of (S)-aspartate-beta-semialdehyde [(S)-ASA] and pyruvate to 4-hydroxy-tetrahydrodipicolinate (HTPA).</text>
</comment>
<feature type="active site" description="Schiff-base intermediate with substrate" evidence="12 14">
    <location>
        <position position="162"/>
    </location>
</feature>
<evidence type="ECO:0000256" key="3">
    <source>
        <dbReference type="ARBA" id="ARBA00007592"/>
    </source>
</evidence>
<keyword evidence="6 12" id="KW-0028">Amino-acid biosynthesis</keyword>
<dbReference type="InterPro" id="IPR020625">
    <property type="entry name" value="Schiff_base-form_aldolases_AS"/>
</dbReference>
<name>A0A265NH50_9BACI</name>
<evidence type="ECO:0000313" key="17">
    <source>
        <dbReference type="Proteomes" id="UP000216498"/>
    </source>
</evidence>
<dbReference type="GO" id="GO:0009089">
    <property type="term" value="P:lysine biosynthetic process via diaminopimelate"/>
    <property type="evidence" value="ECO:0007669"/>
    <property type="project" value="UniProtKB-UniRule"/>
</dbReference>
<feature type="binding site" evidence="12 15">
    <location>
        <position position="204"/>
    </location>
    <ligand>
        <name>pyruvate</name>
        <dbReference type="ChEBI" id="CHEBI:15361"/>
    </ligand>
</feature>
<feature type="active site" description="Proton donor/acceptor" evidence="12 14">
    <location>
        <position position="134"/>
    </location>
</feature>
<sequence>MNFGNVLTAMVTPFDQNGEVDFRATEGLVNYLIDNGTDGLVIAGTTGESPTLSHDEKIDLFKVVVKTVNGRVPVIAGTGSNNTKESADLTKEAEAIGVDGVMLVTPYYNKPSQEGMFQHFQMIAQSTSLPVMLYNIPGRSAVNLEPDTIIRLSQIKNIVSVKEASGDLDAAAEIISKTSDDFTVYSGDDSLTLPMLSIGGTGIVSVASHIIGSEMQEMVQQFKKGDVSRAADLHREHLPLMKALFTAPNPTPVKAALNRVGVPVGSVRLPLIPLNEAERAYLYKLITVSKLKEAAGY</sequence>
<dbReference type="InterPro" id="IPR020624">
    <property type="entry name" value="Schiff_base-form_aldolases_CS"/>
</dbReference>
<keyword evidence="8 12" id="KW-0457">Lysine biosynthesis</keyword>
<feature type="site" description="Part of a proton relay during catalysis" evidence="12">
    <location>
        <position position="108"/>
    </location>
</feature>
<evidence type="ECO:0000256" key="8">
    <source>
        <dbReference type="ARBA" id="ARBA00023154"/>
    </source>
</evidence>
<dbReference type="CDD" id="cd00950">
    <property type="entry name" value="DHDPS"/>
    <property type="match status" value="1"/>
</dbReference>
<evidence type="ECO:0000256" key="1">
    <source>
        <dbReference type="ARBA" id="ARBA00003294"/>
    </source>
</evidence>
<evidence type="ECO:0000256" key="7">
    <source>
        <dbReference type="ARBA" id="ARBA00022915"/>
    </source>
</evidence>
<feature type="site" description="Part of a proton relay during catalysis" evidence="12">
    <location>
        <position position="45"/>
    </location>
</feature>
<dbReference type="EMBL" id="NPMS01000001">
    <property type="protein sequence ID" value="OZU90576.1"/>
    <property type="molecule type" value="Genomic_DNA"/>
</dbReference>
<gene>
    <name evidence="12" type="primary">dapA</name>
    <name evidence="16" type="ORF">CIL03_05385</name>
</gene>
<comment type="similarity">
    <text evidence="3 12 13">Belongs to the DapA family.</text>
</comment>
<dbReference type="InterPro" id="IPR013785">
    <property type="entry name" value="Aldolase_TIM"/>
</dbReference>
<dbReference type="PROSITE" id="PS00666">
    <property type="entry name" value="DHDPS_2"/>
    <property type="match status" value="1"/>
</dbReference>
<comment type="caution">
    <text evidence="12">Was originally thought to be a dihydrodipicolinate synthase (DHDPS), catalyzing the condensation of (S)-aspartate-beta-semialdehyde [(S)-ASA] and pyruvate to dihydrodipicolinate (DHDP). However, it was shown in E.coli that the product of the enzymatic reaction is not dihydrodipicolinate but in fact (4S)-4-hydroxy-2,3,4,5-tetrahydro-(2S)-dipicolinic acid (HTPA), and that the consecutive dehydration reaction leading to DHDP is not spontaneous but catalyzed by DapB.</text>
</comment>
<dbReference type="RefSeq" id="WP_094884286.1">
    <property type="nucleotide sequence ID" value="NZ_NPMS01000001.1"/>
</dbReference>
<dbReference type="GO" id="GO:0019877">
    <property type="term" value="P:diaminopimelate biosynthetic process"/>
    <property type="evidence" value="ECO:0007669"/>
    <property type="project" value="UniProtKB-UniRule"/>
</dbReference>
<keyword evidence="17" id="KW-1185">Reference proteome</keyword>
<keyword evidence="10 12" id="KW-0704">Schiff base</keyword>
<dbReference type="PRINTS" id="PR00146">
    <property type="entry name" value="DHPICSNTHASE"/>
</dbReference>
<dbReference type="PROSITE" id="PS00665">
    <property type="entry name" value="DHDPS_1"/>
    <property type="match status" value="1"/>
</dbReference>
<dbReference type="InterPro" id="IPR002220">
    <property type="entry name" value="DapA-like"/>
</dbReference>
<dbReference type="Gene3D" id="3.20.20.70">
    <property type="entry name" value="Aldolase class I"/>
    <property type="match status" value="1"/>
</dbReference>
<evidence type="ECO:0000256" key="12">
    <source>
        <dbReference type="HAMAP-Rule" id="MF_00418"/>
    </source>
</evidence>
<dbReference type="NCBIfam" id="TIGR00674">
    <property type="entry name" value="dapA"/>
    <property type="match status" value="1"/>
</dbReference>
<evidence type="ECO:0000256" key="15">
    <source>
        <dbReference type="PIRSR" id="PIRSR001365-2"/>
    </source>
</evidence>
<evidence type="ECO:0000256" key="4">
    <source>
        <dbReference type="ARBA" id="ARBA00012086"/>
    </source>
</evidence>
<evidence type="ECO:0000256" key="13">
    <source>
        <dbReference type="PIRNR" id="PIRNR001365"/>
    </source>
</evidence>
<reference evidence="16 17" key="1">
    <citation type="submission" date="2017-08" db="EMBL/GenBank/DDBJ databases">
        <title>Virgibacillus indicus sp. nov. and Virgibacillus profoundi sp. nov, two moderately halophilic bacteria isolated from marine sediment by using the Microfluidic Streak Plate.</title>
        <authorList>
            <person name="Xu B."/>
            <person name="Hu B."/>
            <person name="Wang J."/>
            <person name="Zhu Y."/>
            <person name="Huang L."/>
            <person name="Du W."/>
            <person name="Huang Y."/>
        </authorList>
    </citation>
    <scope>NUCLEOTIDE SEQUENCE [LARGE SCALE GENOMIC DNA]</scope>
    <source>
        <strain evidence="16 17">IO3-P2-C2</strain>
    </source>
</reference>
<keyword evidence="9 12" id="KW-0456">Lyase</keyword>
<dbReference type="GO" id="GO:0008840">
    <property type="term" value="F:4-hydroxy-tetrahydrodipicolinate synthase activity"/>
    <property type="evidence" value="ECO:0007669"/>
    <property type="project" value="UniProtKB-UniRule"/>
</dbReference>
<comment type="pathway">
    <text evidence="2 12">Amino-acid biosynthesis; L-lysine biosynthesis via DAP pathway; (S)-tetrahydrodipicolinate from L-aspartate: step 3/4.</text>
</comment>
<evidence type="ECO:0000256" key="10">
    <source>
        <dbReference type="ARBA" id="ARBA00023270"/>
    </source>
</evidence>
<organism evidence="16 17">
    <name type="scientific">Virgibacillus indicus</name>
    <dbReference type="NCBI Taxonomy" id="2024554"/>
    <lineage>
        <taxon>Bacteria</taxon>
        <taxon>Bacillati</taxon>
        <taxon>Bacillota</taxon>
        <taxon>Bacilli</taxon>
        <taxon>Bacillales</taxon>
        <taxon>Bacillaceae</taxon>
        <taxon>Virgibacillus</taxon>
    </lineage>
</organism>
<dbReference type="PANTHER" id="PTHR12128">
    <property type="entry name" value="DIHYDRODIPICOLINATE SYNTHASE"/>
    <property type="match status" value="1"/>
</dbReference>
<dbReference type="GO" id="GO:0005829">
    <property type="term" value="C:cytosol"/>
    <property type="evidence" value="ECO:0007669"/>
    <property type="project" value="TreeGrafter"/>
</dbReference>
<comment type="subunit">
    <text evidence="12">Homotetramer; dimer of dimers.</text>
</comment>
<evidence type="ECO:0000256" key="5">
    <source>
        <dbReference type="ARBA" id="ARBA00022490"/>
    </source>
</evidence>
<dbReference type="InterPro" id="IPR005263">
    <property type="entry name" value="DapA"/>
</dbReference>
<dbReference type="SUPFAM" id="SSF51569">
    <property type="entry name" value="Aldolase"/>
    <property type="match status" value="1"/>
</dbReference>
<evidence type="ECO:0000256" key="2">
    <source>
        <dbReference type="ARBA" id="ARBA00005120"/>
    </source>
</evidence>
<dbReference type="OrthoDB" id="9782828at2"/>
<comment type="catalytic activity">
    <reaction evidence="11 12">
        <text>L-aspartate 4-semialdehyde + pyruvate = (2S,4S)-4-hydroxy-2,3,4,5-tetrahydrodipicolinate + H2O + H(+)</text>
        <dbReference type="Rhea" id="RHEA:34171"/>
        <dbReference type="ChEBI" id="CHEBI:15361"/>
        <dbReference type="ChEBI" id="CHEBI:15377"/>
        <dbReference type="ChEBI" id="CHEBI:15378"/>
        <dbReference type="ChEBI" id="CHEBI:67139"/>
        <dbReference type="ChEBI" id="CHEBI:537519"/>
        <dbReference type="EC" id="4.3.3.7"/>
    </reaction>
</comment>
<dbReference type="AlphaFoldDB" id="A0A265NH50"/>
<evidence type="ECO:0000256" key="6">
    <source>
        <dbReference type="ARBA" id="ARBA00022605"/>
    </source>
</evidence>
<comment type="subcellular location">
    <subcellularLocation>
        <location evidence="12">Cytoplasm</location>
    </subcellularLocation>
</comment>
<dbReference type="PIRSF" id="PIRSF001365">
    <property type="entry name" value="DHDPS"/>
    <property type="match status" value="1"/>
</dbReference>
<evidence type="ECO:0000256" key="14">
    <source>
        <dbReference type="PIRSR" id="PIRSR001365-1"/>
    </source>
</evidence>
<evidence type="ECO:0000313" key="16">
    <source>
        <dbReference type="EMBL" id="OZU90576.1"/>
    </source>
</evidence>
<evidence type="ECO:0000256" key="9">
    <source>
        <dbReference type="ARBA" id="ARBA00023239"/>
    </source>
</evidence>
<dbReference type="HAMAP" id="MF_00418">
    <property type="entry name" value="DapA"/>
    <property type="match status" value="1"/>
</dbReference>
<dbReference type="PANTHER" id="PTHR12128:SF66">
    <property type="entry name" value="4-HYDROXY-2-OXOGLUTARATE ALDOLASE, MITOCHONDRIAL"/>
    <property type="match status" value="1"/>
</dbReference>
<dbReference type="SMART" id="SM01130">
    <property type="entry name" value="DHDPS"/>
    <property type="match status" value="1"/>
</dbReference>
<dbReference type="Pfam" id="PF00701">
    <property type="entry name" value="DHDPS"/>
    <property type="match status" value="1"/>
</dbReference>
<proteinExistence type="inferred from homology"/>
<accession>A0A265NH50</accession>
<keyword evidence="5 12" id="KW-0963">Cytoplasm</keyword>
<protein>
    <recommendedName>
        <fullName evidence="4 12">4-hydroxy-tetrahydrodipicolinate synthase</fullName>
        <shortName evidence="12">HTPA synthase</shortName>
        <ecNumber evidence="4 12">4.3.3.7</ecNumber>
    </recommendedName>
</protein>
<comment type="caution">
    <text evidence="16">The sequence shown here is derived from an EMBL/GenBank/DDBJ whole genome shotgun (WGS) entry which is preliminary data.</text>
</comment>
<dbReference type="Proteomes" id="UP000216498">
    <property type="component" value="Unassembled WGS sequence"/>
</dbReference>
<dbReference type="EC" id="4.3.3.7" evidence="4 12"/>
<dbReference type="UniPathway" id="UPA00034">
    <property type="reaction ID" value="UER00017"/>
</dbReference>
<feature type="binding site" evidence="12 15">
    <location>
        <position position="46"/>
    </location>
    <ligand>
        <name>pyruvate</name>
        <dbReference type="ChEBI" id="CHEBI:15361"/>
    </ligand>
</feature>
<evidence type="ECO:0000256" key="11">
    <source>
        <dbReference type="ARBA" id="ARBA00047836"/>
    </source>
</evidence>
<keyword evidence="7 12" id="KW-0220">Diaminopimelate biosynthesis</keyword>